<dbReference type="EMBL" id="AKWY02000022">
    <property type="protein sequence ID" value="EQA71113.1"/>
    <property type="molecule type" value="Genomic_DNA"/>
</dbReference>
<dbReference type="AlphaFoldDB" id="T0FD47"/>
<evidence type="ECO:0000313" key="1">
    <source>
        <dbReference type="EMBL" id="EQA71113.1"/>
    </source>
</evidence>
<sequence>MIKEMEEDENTSKNGYVLGEVVKNKYTGRRMNATIDTKIKCISYV</sequence>
<organism evidence="1 2">
    <name type="scientific">Leptospira noguchii serovar Panama str. CZ214</name>
    <dbReference type="NCBI Taxonomy" id="1001595"/>
    <lineage>
        <taxon>Bacteria</taxon>
        <taxon>Pseudomonadati</taxon>
        <taxon>Spirochaetota</taxon>
        <taxon>Spirochaetia</taxon>
        <taxon>Leptospirales</taxon>
        <taxon>Leptospiraceae</taxon>
        <taxon>Leptospira</taxon>
    </lineage>
</organism>
<comment type="caution">
    <text evidence="1">The sequence shown here is derived from an EMBL/GenBank/DDBJ whole genome shotgun (WGS) entry which is preliminary data.</text>
</comment>
<gene>
    <name evidence="1" type="ORF">LEP1GSC059_1252</name>
</gene>
<dbReference type="Proteomes" id="UP000015442">
    <property type="component" value="Unassembled WGS sequence"/>
</dbReference>
<evidence type="ECO:0000313" key="2">
    <source>
        <dbReference type="Proteomes" id="UP000015442"/>
    </source>
</evidence>
<protein>
    <submittedName>
        <fullName evidence="1">Uncharacterized protein</fullName>
    </submittedName>
</protein>
<name>T0FD47_9LEPT</name>
<accession>T0FD47</accession>
<proteinExistence type="predicted"/>
<reference evidence="1 2" key="1">
    <citation type="submission" date="2013-05" db="EMBL/GenBank/DDBJ databases">
        <authorList>
            <person name="Harkins D.M."/>
            <person name="Durkin A.S."/>
            <person name="Brinkac L.M."/>
            <person name="Haft D.H."/>
            <person name="Selengut J.D."/>
            <person name="Sanka R."/>
            <person name="DePew J."/>
            <person name="Purushe J."/>
            <person name="Hartskeerl R.A."/>
            <person name="Ahmed A."/>
            <person name="van der Linden H."/>
            <person name="Goris M.G.A."/>
            <person name="Vinetz J.M."/>
            <person name="Sutton G.G."/>
            <person name="Nierman W.C."/>
            <person name="Fouts D.E."/>
        </authorList>
    </citation>
    <scope>NUCLEOTIDE SEQUENCE [LARGE SCALE GENOMIC DNA]</scope>
    <source>
        <strain evidence="1 2">CZ214</strain>
    </source>
</reference>